<dbReference type="PROSITE" id="PS50931">
    <property type="entry name" value="HTH_LYSR"/>
    <property type="match status" value="1"/>
</dbReference>
<dbReference type="RefSeq" id="WP_004657852.1">
    <property type="nucleotide sequence ID" value="NZ_KB849179.1"/>
</dbReference>
<dbReference type="EMBL" id="CABWKZ010000023">
    <property type="protein sequence ID" value="VXA56843.1"/>
    <property type="molecule type" value="Genomic_DNA"/>
</dbReference>
<dbReference type="Gene3D" id="3.40.190.290">
    <property type="match status" value="1"/>
</dbReference>
<evidence type="ECO:0000259" key="5">
    <source>
        <dbReference type="PROSITE" id="PS50931"/>
    </source>
</evidence>
<dbReference type="InterPro" id="IPR058163">
    <property type="entry name" value="LysR-type_TF_proteobact-type"/>
</dbReference>
<keyword evidence="2" id="KW-0805">Transcription regulation</keyword>
<dbReference type="SUPFAM" id="SSF46785">
    <property type="entry name" value="Winged helix' DNA-binding domain"/>
    <property type="match status" value="1"/>
</dbReference>
<evidence type="ECO:0000313" key="8">
    <source>
        <dbReference type="Proteomes" id="UP000013034"/>
    </source>
</evidence>
<organism evidence="7 9">
    <name type="scientific">Acinetobacter proteolyticus</name>
    <dbReference type="NCBI Taxonomy" id="1776741"/>
    <lineage>
        <taxon>Bacteria</taxon>
        <taxon>Pseudomonadati</taxon>
        <taxon>Pseudomonadota</taxon>
        <taxon>Gammaproteobacteria</taxon>
        <taxon>Moraxellales</taxon>
        <taxon>Moraxellaceae</taxon>
        <taxon>Acinetobacter</taxon>
    </lineage>
</organism>
<evidence type="ECO:0000256" key="4">
    <source>
        <dbReference type="ARBA" id="ARBA00023163"/>
    </source>
</evidence>
<dbReference type="SUPFAM" id="SSF53850">
    <property type="entry name" value="Periplasmic binding protein-like II"/>
    <property type="match status" value="1"/>
</dbReference>
<gene>
    <name evidence="7" type="ORF">ACI8B_30308</name>
    <name evidence="6" type="ORF">F993_03998</name>
</gene>
<keyword evidence="8" id="KW-1185">Reference proteome</keyword>
<feature type="domain" description="HTH lysR-type" evidence="5">
    <location>
        <begin position="13"/>
        <end position="63"/>
    </location>
</feature>
<dbReference type="GO" id="GO:0006351">
    <property type="term" value="P:DNA-templated transcription"/>
    <property type="evidence" value="ECO:0007669"/>
    <property type="project" value="TreeGrafter"/>
</dbReference>
<sequence length="304" mass="33417">MDHSMDRVTACFVFIAIVERGSMTAAAESLDLSRAMVTRYLSVMEQWAGARLLHRTTRRLSLTPAGEATLLRCRQLLDIANEIPSAVGDLNEQPSGLLRVSCSQSLAQDVLTPAITDFLLRYPKTSVDLHINDRIVNLVQERIDLAIRVTNELDPNLIARPLGKCASVVCAAPAYLAKHGIPRTPEDLALHNCMPYTHFNKSLWQFNGPEGVTEVLVGGNLSANESNVLLSATLQGTGIAMLPAYAARPGIDDGRLVLLLAEWQPQTLGIYGVYNTRRQMSAALRALLDLLVERFADPHYWTST</sequence>
<proteinExistence type="inferred from homology"/>
<dbReference type="InterPro" id="IPR005119">
    <property type="entry name" value="LysR_subst-bd"/>
</dbReference>
<dbReference type="Pfam" id="PF00126">
    <property type="entry name" value="HTH_1"/>
    <property type="match status" value="1"/>
</dbReference>
<dbReference type="Pfam" id="PF03466">
    <property type="entry name" value="LysR_substrate"/>
    <property type="match status" value="1"/>
</dbReference>
<dbReference type="PANTHER" id="PTHR30537:SF35">
    <property type="entry name" value="TRANSCRIPTIONAL REGULATORY PROTEIN"/>
    <property type="match status" value="1"/>
</dbReference>
<dbReference type="Gene3D" id="1.10.10.10">
    <property type="entry name" value="Winged helix-like DNA-binding domain superfamily/Winged helix DNA-binding domain"/>
    <property type="match status" value="1"/>
</dbReference>
<reference evidence="6 8" key="1">
    <citation type="submission" date="2013-02" db="EMBL/GenBank/DDBJ databases">
        <title>The Genome Sequence of Acinetobacter sp. NIPH 809.</title>
        <authorList>
            <consortium name="The Broad Institute Genome Sequencing Platform"/>
            <consortium name="The Broad Institute Genome Sequencing Center for Infectious Disease"/>
            <person name="Cerqueira G."/>
            <person name="Feldgarden M."/>
            <person name="Courvalin P."/>
            <person name="Perichon B."/>
            <person name="Grillot-Courvalin C."/>
            <person name="Clermont D."/>
            <person name="Rocha E."/>
            <person name="Yoon E.-J."/>
            <person name="Nemec A."/>
            <person name="Walker B."/>
            <person name="Young S.K."/>
            <person name="Zeng Q."/>
            <person name="Gargeya S."/>
            <person name="Fitzgerald M."/>
            <person name="Haas B."/>
            <person name="Abouelleil A."/>
            <person name="Alvarado L."/>
            <person name="Arachchi H.M."/>
            <person name="Berlin A.M."/>
            <person name="Chapman S.B."/>
            <person name="Dewar J."/>
            <person name="Goldberg J."/>
            <person name="Griggs A."/>
            <person name="Gujja S."/>
            <person name="Hansen M."/>
            <person name="Howarth C."/>
            <person name="Imamovic A."/>
            <person name="Larimer J."/>
            <person name="McCowan C."/>
            <person name="Murphy C."/>
            <person name="Neiman D."/>
            <person name="Pearson M."/>
            <person name="Priest M."/>
            <person name="Roberts A."/>
            <person name="Saif S."/>
            <person name="Shea T."/>
            <person name="Sisk P."/>
            <person name="Sykes S."/>
            <person name="Wortman J."/>
            <person name="Nusbaum C."/>
            <person name="Birren B."/>
        </authorList>
    </citation>
    <scope>NUCLEOTIDE SEQUENCE [LARGE SCALE GENOMIC DNA]</scope>
    <source>
        <strain evidence="6 8">NIPH 809</strain>
    </source>
</reference>
<dbReference type="InterPro" id="IPR036388">
    <property type="entry name" value="WH-like_DNA-bd_sf"/>
</dbReference>
<comment type="similarity">
    <text evidence="1">Belongs to the LysR transcriptional regulatory family.</text>
</comment>
<dbReference type="FunFam" id="3.40.190.290:FF:000001">
    <property type="entry name" value="Transcriptional regulator, LysR family"/>
    <property type="match status" value="1"/>
</dbReference>
<dbReference type="GO" id="GO:0043565">
    <property type="term" value="F:sequence-specific DNA binding"/>
    <property type="evidence" value="ECO:0007669"/>
    <property type="project" value="TreeGrafter"/>
</dbReference>
<evidence type="ECO:0000256" key="3">
    <source>
        <dbReference type="ARBA" id="ARBA00023125"/>
    </source>
</evidence>
<accession>A0A653K7E6</accession>
<dbReference type="InterPro" id="IPR036390">
    <property type="entry name" value="WH_DNA-bd_sf"/>
</dbReference>
<dbReference type="PANTHER" id="PTHR30537">
    <property type="entry name" value="HTH-TYPE TRANSCRIPTIONAL REGULATOR"/>
    <property type="match status" value="1"/>
</dbReference>
<keyword evidence="3" id="KW-0238">DNA-binding</keyword>
<name>A0A653K7E6_9GAMM</name>
<evidence type="ECO:0000313" key="7">
    <source>
        <dbReference type="EMBL" id="VXA56843.1"/>
    </source>
</evidence>
<reference evidence="7 9" key="2">
    <citation type="submission" date="2019-10" db="EMBL/GenBank/DDBJ databases">
        <authorList>
            <person name="Karimi E."/>
        </authorList>
    </citation>
    <scope>NUCLEOTIDE SEQUENCE [LARGE SCALE GENOMIC DNA]</scope>
    <source>
        <strain evidence="7">Acinetobacter sp. 8BE</strain>
    </source>
</reference>
<dbReference type="AlphaFoldDB" id="A0A653K7E6"/>
<keyword evidence="4" id="KW-0804">Transcription</keyword>
<dbReference type="Proteomes" id="UP000430404">
    <property type="component" value="Unassembled WGS sequence"/>
</dbReference>
<evidence type="ECO:0000256" key="2">
    <source>
        <dbReference type="ARBA" id="ARBA00023015"/>
    </source>
</evidence>
<dbReference type="InterPro" id="IPR000847">
    <property type="entry name" value="LysR_HTH_N"/>
</dbReference>
<evidence type="ECO:0000313" key="6">
    <source>
        <dbReference type="EMBL" id="ENU21507.1"/>
    </source>
</evidence>
<evidence type="ECO:0000256" key="1">
    <source>
        <dbReference type="ARBA" id="ARBA00009437"/>
    </source>
</evidence>
<dbReference type="Proteomes" id="UP000013034">
    <property type="component" value="Unassembled WGS sequence"/>
</dbReference>
<protein>
    <recommendedName>
        <fullName evidence="5">HTH lysR-type domain-containing protein</fullName>
    </recommendedName>
</protein>
<dbReference type="GO" id="GO:0003700">
    <property type="term" value="F:DNA-binding transcription factor activity"/>
    <property type="evidence" value="ECO:0007669"/>
    <property type="project" value="InterPro"/>
</dbReference>
<dbReference type="CDD" id="cd08422">
    <property type="entry name" value="PBP2_CrgA_like"/>
    <property type="match status" value="1"/>
</dbReference>
<evidence type="ECO:0000313" key="9">
    <source>
        <dbReference type="Proteomes" id="UP000430404"/>
    </source>
</evidence>
<dbReference type="EMBL" id="APOI01000032">
    <property type="protein sequence ID" value="ENU21507.1"/>
    <property type="molecule type" value="Genomic_DNA"/>
</dbReference>